<dbReference type="AlphaFoldDB" id="Q1Q6W3"/>
<dbReference type="PANTHER" id="PTHR40036:SF1">
    <property type="entry name" value="MACROCIN O-METHYLTRANSFERASE"/>
    <property type="match status" value="1"/>
</dbReference>
<dbReference type="PANTHER" id="PTHR40036">
    <property type="entry name" value="MACROCIN O-METHYLTRANSFERASE"/>
    <property type="match status" value="1"/>
</dbReference>
<sequence length="234" mass="27298">MLCENQLQNLGINETMNILIKLFVLKVFVMVRGLVRTVQYMCNIRSPGYWHWGDLRRFTAMVENVRGDFAEIGVWRGEASRKLIRLSSSQGKKIHLFDSFSGMDEPGSFDSGFHPKGRFDTGGLAGFRSIMKSHGFSDNEYFAYDGFIPTCFEKVPNNVRFSFVIIDVDYYVPTRDTLNWIWPLISRGGILVLDDFKPMNDMECSKAINEFLRERNDYYRLDFLNFQLFLRKEV</sequence>
<evidence type="ECO:0008006" key="2">
    <source>
        <dbReference type="Google" id="ProtNLM"/>
    </source>
</evidence>
<dbReference type="Gene3D" id="3.40.50.150">
    <property type="entry name" value="Vaccinia Virus protein VP39"/>
    <property type="match status" value="1"/>
</dbReference>
<gene>
    <name evidence="1" type="ORF">kuste2572</name>
</gene>
<dbReference type="InterPro" id="IPR008884">
    <property type="entry name" value="TylF_MeTrfase"/>
</dbReference>
<protein>
    <recommendedName>
        <fullName evidence="2">Macrocin O-methyltransferase</fullName>
    </recommendedName>
</protein>
<reference evidence="1" key="1">
    <citation type="journal article" date="2006" name="Nature">
        <title>Deciphering the evolution and metabolism of an anammox bacterium from a community genome.</title>
        <authorList>
            <person name="Strous M."/>
            <person name="Pelletier E."/>
            <person name="Mangenot S."/>
            <person name="Rattei T."/>
            <person name="Lehner A."/>
            <person name="Taylor M.W."/>
            <person name="Horn M."/>
            <person name="Daims H."/>
            <person name="Bartol-Mavel D."/>
            <person name="Wincker P."/>
            <person name="Barbe V."/>
            <person name="Fonknechten N."/>
            <person name="Vallenet D."/>
            <person name="Segurens B."/>
            <person name="Schenowitz-Truong C."/>
            <person name="Medigue C."/>
            <person name="Collingro A."/>
            <person name="Snel B."/>
            <person name="Dutilh B.E."/>
            <person name="OpDenCamp H.J.M."/>
            <person name="vanDerDrift C."/>
            <person name="Cirpus I."/>
            <person name="vanDePas-Schoonen K.T."/>
            <person name="Harhangi H.R."/>
            <person name="vanNiftrik L."/>
            <person name="Schmid M."/>
            <person name="Keltjens J."/>
            <person name="vanDeVossenberg J."/>
            <person name="Kartal B."/>
            <person name="Meier H."/>
            <person name="Frishman D."/>
            <person name="Huynen M.A."/>
            <person name="Mewes H."/>
            <person name="Weissenbach J."/>
            <person name="Jetten M.S.M."/>
            <person name="Wagner M."/>
            <person name="LePaslier D."/>
        </authorList>
    </citation>
    <scope>NUCLEOTIDE SEQUENCE</scope>
</reference>
<name>Q1Q6W3_KUEST</name>
<organism evidence="1">
    <name type="scientific">Kuenenia stuttgartiensis</name>
    <dbReference type="NCBI Taxonomy" id="174633"/>
    <lineage>
        <taxon>Bacteria</taxon>
        <taxon>Pseudomonadati</taxon>
        <taxon>Planctomycetota</taxon>
        <taxon>Candidatus Brocadiia</taxon>
        <taxon>Candidatus Brocadiales</taxon>
        <taxon>Candidatus Brocadiaceae</taxon>
        <taxon>Candidatus Kuenenia</taxon>
    </lineage>
</organism>
<accession>Q1Q6W3</accession>
<evidence type="ECO:0000313" key="1">
    <source>
        <dbReference type="EMBL" id="CAJ73320.1"/>
    </source>
</evidence>
<dbReference type="EMBL" id="CT573071">
    <property type="protein sequence ID" value="CAJ73320.1"/>
    <property type="molecule type" value="Genomic_DNA"/>
</dbReference>
<reference evidence="1" key="2">
    <citation type="submission" date="2006-01" db="EMBL/GenBank/DDBJ databases">
        <authorList>
            <person name="Genoscope"/>
        </authorList>
    </citation>
    <scope>NUCLEOTIDE SEQUENCE</scope>
</reference>
<proteinExistence type="predicted"/>
<dbReference type="SUPFAM" id="SSF53335">
    <property type="entry name" value="S-adenosyl-L-methionine-dependent methyltransferases"/>
    <property type="match status" value="1"/>
</dbReference>
<dbReference type="Pfam" id="PF05711">
    <property type="entry name" value="TylF"/>
    <property type="match status" value="1"/>
</dbReference>
<dbReference type="InterPro" id="IPR029063">
    <property type="entry name" value="SAM-dependent_MTases_sf"/>
</dbReference>